<dbReference type="RefSeq" id="WP_045317506.1">
    <property type="nucleotide sequence ID" value="NZ_JYJG01000437.1"/>
</dbReference>
<evidence type="ECO:0000313" key="2">
    <source>
        <dbReference type="Proteomes" id="UP000033393"/>
    </source>
</evidence>
<evidence type="ECO:0000313" key="1">
    <source>
        <dbReference type="EMBL" id="KJK35824.1"/>
    </source>
</evidence>
<proteinExistence type="predicted"/>
<reference evidence="1 2" key="1">
    <citation type="submission" date="2015-02" db="EMBL/GenBank/DDBJ databases">
        <authorList>
            <person name="Ju K.-S."/>
            <person name="Doroghazi J.R."/>
            <person name="Metcalf W."/>
        </authorList>
    </citation>
    <scope>NUCLEOTIDE SEQUENCE [LARGE SCALE GENOMIC DNA]</scope>
    <source>
        <strain evidence="1 2">NRRL B-16140</strain>
    </source>
</reference>
<feature type="non-terminal residue" evidence="1">
    <location>
        <position position="69"/>
    </location>
</feature>
<keyword evidence="2" id="KW-1185">Reference proteome</keyword>
<comment type="caution">
    <text evidence="1">The sequence shown here is derived from an EMBL/GenBank/DDBJ whole genome shotgun (WGS) entry which is preliminary data.</text>
</comment>
<name>A0A0F0GCV5_LENAE</name>
<gene>
    <name evidence="1" type="ORF">UK23_42540</name>
</gene>
<accession>A0A0F0GCV5</accession>
<protein>
    <submittedName>
        <fullName evidence="1">Uncharacterized protein</fullName>
    </submittedName>
</protein>
<organism evidence="1 2">
    <name type="scientific">Lentzea aerocolonigenes</name>
    <name type="common">Lechevalieria aerocolonigenes</name>
    <name type="synonym">Saccharothrix aerocolonigenes</name>
    <dbReference type="NCBI Taxonomy" id="68170"/>
    <lineage>
        <taxon>Bacteria</taxon>
        <taxon>Bacillati</taxon>
        <taxon>Actinomycetota</taxon>
        <taxon>Actinomycetes</taxon>
        <taxon>Pseudonocardiales</taxon>
        <taxon>Pseudonocardiaceae</taxon>
        <taxon>Lentzea</taxon>
    </lineage>
</organism>
<dbReference type="AlphaFoldDB" id="A0A0F0GCV5"/>
<dbReference type="EMBL" id="JYJG01000437">
    <property type="protein sequence ID" value="KJK35824.1"/>
    <property type="molecule type" value="Genomic_DNA"/>
</dbReference>
<sequence length="69" mass="7461">MPQDEPFYVGNVLTPLQGGHGGFLPGTFDALATRDLWSLYRDGLIPRPVPNTFSGRDTEATQTNVVAQG</sequence>
<dbReference type="Proteomes" id="UP000033393">
    <property type="component" value="Unassembled WGS sequence"/>
</dbReference>